<evidence type="ECO:0000313" key="3">
    <source>
        <dbReference type="Proteomes" id="UP000481288"/>
    </source>
</evidence>
<dbReference type="InterPro" id="IPR011009">
    <property type="entry name" value="Kinase-like_dom_sf"/>
</dbReference>
<dbReference type="InterPro" id="IPR002575">
    <property type="entry name" value="Aminoglycoside_PTrfase"/>
</dbReference>
<feature type="domain" description="Aminoglycoside phosphotransferase" evidence="1">
    <location>
        <begin position="86"/>
        <end position="358"/>
    </location>
</feature>
<organism evidence="2 3">
    <name type="scientific">Lachnellula cervina</name>
    <dbReference type="NCBI Taxonomy" id="1316786"/>
    <lineage>
        <taxon>Eukaryota</taxon>
        <taxon>Fungi</taxon>
        <taxon>Dikarya</taxon>
        <taxon>Ascomycota</taxon>
        <taxon>Pezizomycotina</taxon>
        <taxon>Leotiomycetes</taxon>
        <taxon>Helotiales</taxon>
        <taxon>Lachnaceae</taxon>
        <taxon>Lachnellula</taxon>
    </lineage>
</organism>
<dbReference type="InterPro" id="IPR051035">
    <property type="entry name" value="Mito_inheritance_9"/>
</dbReference>
<name>A0A7D8UP77_9HELO</name>
<evidence type="ECO:0000313" key="2">
    <source>
        <dbReference type="EMBL" id="TVY54060.1"/>
    </source>
</evidence>
<dbReference type="EMBL" id="QGMG01000381">
    <property type="protein sequence ID" value="TVY54060.1"/>
    <property type="molecule type" value="Genomic_DNA"/>
</dbReference>
<dbReference type="SUPFAM" id="SSF56112">
    <property type="entry name" value="Protein kinase-like (PK-like)"/>
    <property type="match status" value="1"/>
</dbReference>
<dbReference type="AlphaFoldDB" id="A0A7D8UP77"/>
<comment type="caution">
    <text evidence="2">The sequence shown here is derived from an EMBL/GenBank/DDBJ whole genome shotgun (WGS) entry which is preliminary data.</text>
</comment>
<keyword evidence="3" id="KW-1185">Reference proteome</keyword>
<evidence type="ECO:0000259" key="1">
    <source>
        <dbReference type="Pfam" id="PF01636"/>
    </source>
</evidence>
<proteinExistence type="predicted"/>
<accession>A0A7D8UP77</accession>
<dbReference type="Gene3D" id="3.90.1200.10">
    <property type="match status" value="1"/>
</dbReference>
<dbReference type="OrthoDB" id="2968323at2759"/>
<feature type="non-terminal residue" evidence="2">
    <location>
        <position position="569"/>
    </location>
</feature>
<dbReference type="PANTHER" id="PTHR36091">
    <property type="entry name" value="ALTERED INHERITANCE OF MITOCHONDRIA PROTEIN 9, MITOCHONDRIAL"/>
    <property type="match status" value="1"/>
</dbReference>
<feature type="non-terminal residue" evidence="2">
    <location>
        <position position="1"/>
    </location>
</feature>
<protein>
    <submittedName>
        <fullName evidence="2">Altered inheritance of mitochondria protein 9, mitochondrial</fullName>
    </submittedName>
</protein>
<dbReference type="GO" id="GO:0005739">
    <property type="term" value="C:mitochondrion"/>
    <property type="evidence" value="ECO:0007669"/>
    <property type="project" value="TreeGrafter"/>
</dbReference>
<dbReference type="Pfam" id="PF01636">
    <property type="entry name" value="APH"/>
    <property type="match status" value="1"/>
</dbReference>
<dbReference type="Proteomes" id="UP000481288">
    <property type="component" value="Unassembled WGS sequence"/>
</dbReference>
<dbReference type="PANTHER" id="PTHR36091:SF2">
    <property type="entry name" value="AMINOGLYCOSIDE PHOSPHOTRANSFERASE DOMAIN-CONTAINING PROTEIN"/>
    <property type="match status" value="1"/>
</dbReference>
<gene>
    <name evidence="2" type="primary">AIM9_4</name>
    <name evidence="2" type="ORF">LCER1_G006031</name>
</gene>
<reference evidence="2 3" key="1">
    <citation type="submission" date="2018-05" db="EMBL/GenBank/DDBJ databases">
        <title>Whole genome sequencing for identification of molecular markers to develop diagnostic detection tools for the regulated plant pathogen Lachnellula willkommii.</title>
        <authorList>
            <person name="Giroux E."/>
            <person name="Bilodeau G."/>
        </authorList>
    </citation>
    <scope>NUCLEOTIDE SEQUENCE [LARGE SCALE GENOMIC DNA]</scope>
    <source>
        <strain evidence="2 3">CBS 625.97</strain>
    </source>
</reference>
<sequence>CEDIGRRSLQVHETSLDKPTFYRINESSHLEERYLKFNLQALLEVAVATCFSSGARHCSSFIPMGREASEPSLIHVIGTKILKCKEGMNNKAFILTMDNGTEVLAKLPNPCAGPSFYTTASEVATRIFLREALDIPTPRIITWSADQSNPVGAEYIIEEKAAGEPLGKFWKDLATLPMKDRMAIVDSILDIEKKLTSVNFAKSGCIYFRENIPNSEPLQTNPPLSPEILNRFTMGPLVSKEFWSGQKAAMELDRGPYEKPEQFVEAMAMNERKFIEEHGTPRMNYHSSLIKPELPDEMLSLIDRYLQMAPAMVPSQLSEDIDIRSPTLWHPDLHPGNIFVNPESKKISHVIDWQSASSLPFFYHSQVPAAIKHHGPTLTVLDDLDSWPERPQNYHSMSPDEKAYIDNAIGSEYLHKYYLSSTRVKFPRRWAVLQKAAADELKLRTEPAGWVQSTWSNNDTFFLRRALMGIANRWGDLCPDAGPCPWVISEGELAVYEHERETRGYVSTLLAYFKDNWDVSADGCVETERFDEVRAEMKRMKGHFVGSADDEEEKELALKIWPYNEPTDT</sequence>